<dbReference type="Proteomes" id="UP000620550">
    <property type="component" value="Unassembled WGS sequence"/>
</dbReference>
<comment type="caution">
    <text evidence="1">The sequence shown here is derived from an EMBL/GenBank/DDBJ whole genome shotgun (WGS) entry which is preliminary data.</text>
</comment>
<protein>
    <submittedName>
        <fullName evidence="1">Uncharacterized protein</fullName>
    </submittedName>
</protein>
<keyword evidence="2" id="KW-1185">Reference proteome</keyword>
<proteinExistence type="predicted"/>
<organism evidence="1 2">
    <name type="scientific">Sphingobacterium griseoflavum</name>
    <dbReference type="NCBI Taxonomy" id="1474952"/>
    <lineage>
        <taxon>Bacteria</taxon>
        <taxon>Pseudomonadati</taxon>
        <taxon>Bacteroidota</taxon>
        <taxon>Sphingobacteriia</taxon>
        <taxon>Sphingobacteriales</taxon>
        <taxon>Sphingobacteriaceae</taxon>
        <taxon>Sphingobacterium</taxon>
    </lineage>
</organism>
<name>A0ABQ3I2M6_9SPHI</name>
<sequence>MFFDVSVLKGNLYNRQKIVLTRVLIVPSGGDFLIGYTGIDALGQYIAKMTAYRLVIDKV</sequence>
<evidence type="ECO:0000313" key="2">
    <source>
        <dbReference type="Proteomes" id="UP000620550"/>
    </source>
</evidence>
<dbReference type="EMBL" id="BNAF01000012">
    <property type="protein sequence ID" value="GHE44359.1"/>
    <property type="molecule type" value="Genomic_DNA"/>
</dbReference>
<evidence type="ECO:0000313" key="1">
    <source>
        <dbReference type="EMBL" id="GHE44359.1"/>
    </source>
</evidence>
<reference evidence="2" key="1">
    <citation type="journal article" date="2019" name="Int. J. Syst. Evol. Microbiol.">
        <title>The Global Catalogue of Microorganisms (GCM) 10K type strain sequencing project: providing services to taxonomists for standard genome sequencing and annotation.</title>
        <authorList>
            <consortium name="The Broad Institute Genomics Platform"/>
            <consortium name="The Broad Institute Genome Sequencing Center for Infectious Disease"/>
            <person name="Wu L."/>
            <person name="Ma J."/>
        </authorList>
    </citation>
    <scope>NUCLEOTIDE SEQUENCE [LARGE SCALE GENOMIC DNA]</scope>
    <source>
        <strain evidence="2">CGMCC 1.12966</strain>
    </source>
</reference>
<gene>
    <name evidence="1" type="ORF">GCM10017764_29450</name>
</gene>
<accession>A0ABQ3I2M6</accession>